<reference evidence="6 7" key="1">
    <citation type="submission" date="2018-10" db="EMBL/GenBank/DDBJ databases">
        <title>Tessaracoccus antarcticuss sp. nov., isolated from sediment.</title>
        <authorList>
            <person name="Zhou L.Y."/>
            <person name="Du Z.J."/>
        </authorList>
    </citation>
    <scope>NUCLEOTIDE SEQUENCE [LARGE SCALE GENOMIC DNA]</scope>
    <source>
        <strain evidence="6 7">JDX10</strain>
    </source>
</reference>
<keyword evidence="3 5" id="KW-1133">Transmembrane helix</keyword>
<protein>
    <submittedName>
        <fullName evidence="6">Decaprenyl-phosphate phosphoribosyltransferase</fullName>
        <ecNumber evidence="6">2.4.2.45</ecNumber>
    </submittedName>
</protein>
<dbReference type="EMBL" id="REFW01000001">
    <property type="protein sequence ID" value="RMB61959.1"/>
    <property type="molecule type" value="Genomic_DNA"/>
</dbReference>
<dbReference type="Gene3D" id="1.10.357.140">
    <property type="entry name" value="UbiA prenyltransferase"/>
    <property type="match status" value="1"/>
</dbReference>
<dbReference type="AlphaFoldDB" id="A0A3M0GLD0"/>
<gene>
    <name evidence="6" type="ORF">EAX62_05060</name>
</gene>
<sequence>MSTVTLTPGSRAVIPTGAPPMRWAAALLRTARPRQWIKNVLVVAAPAAAGILISPSVVVPVMTAMVAFVLASASTYFVNDARDVDADRANPAKALRPVAAGEISPLMAYVVGALLAVFALAVAVPQGWPLVAVLGTYLVTTTAYSRWLKHQPIVDILVVAAGFVLRAVAGAVATGTVLSSWFLLVALFGSLFIVTAKRSAEHERFLSTGVARSTVQGYPTAWLQQVLTLALAGTVLSYATWALQYIGSDVSMPLLAVSVVPFLAVMLRYSLLVSLGAGEAPENLLGDRFLLVAGVLWAAAVGSAIYLA</sequence>
<feature type="transmembrane region" description="Helical" evidence="5">
    <location>
        <begin position="178"/>
        <end position="196"/>
    </location>
</feature>
<dbReference type="OrthoDB" id="9803632at2"/>
<evidence type="ECO:0000256" key="2">
    <source>
        <dbReference type="ARBA" id="ARBA00022692"/>
    </source>
</evidence>
<dbReference type="GO" id="GO:0016765">
    <property type="term" value="F:transferase activity, transferring alkyl or aryl (other than methyl) groups"/>
    <property type="evidence" value="ECO:0007669"/>
    <property type="project" value="InterPro"/>
</dbReference>
<dbReference type="EC" id="2.4.2.45" evidence="6"/>
<dbReference type="InterPro" id="IPR044878">
    <property type="entry name" value="UbiA_sf"/>
</dbReference>
<comment type="subcellular location">
    <subcellularLocation>
        <location evidence="1">Membrane</location>
        <topology evidence="1">Multi-pass membrane protein</topology>
    </subcellularLocation>
</comment>
<evidence type="ECO:0000313" key="6">
    <source>
        <dbReference type="EMBL" id="RMB61959.1"/>
    </source>
</evidence>
<feature type="transmembrane region" description="Helical" evidence="5">
    <location>
        <begin position="252"/>
        <end position="277"/>
    </location>
</feature>
<feature type="transmembrane region" description="Helical" evidence="5">
    <location>
        <begin position="36"/>
        <end position="53"/>
    </location>
</feature>
<dbReference type="GO" id="GO:0016020">
    <property type="term" value="C:membrane"/>
    <property type="evidence" value="ECO:0007669"/>
    <property type="project" value="UniProtKB-SubCell"/>
</dbReference>
<feature type="transmembrane region" description="Helical" evidence="5">
    <location>
        <begin position="152"/>
        <end position="172"/>
    </location>
</feature>
<name>A0A3M0GLD0_9ACTN</name>
<evidence type="ECO:0000256" key="1">
    <source>
        <dbReference type="ARBA" id="ARBA00004141"/>
    </source>
</evidence>
<dbReference type="PANTHER" id="PTHR42723">
    <property type="entry name" value="CHLOROPHYLL SYNTHASE"/>
    <property type="match status" value="1"/>
</dbReference>
<feature type="transmembrane region" description="Helical" evidence="5">
    <location>
        <begin position="59"/>
        <end position="78"/>
    </location>
</feature>
<dbReference type="Proteomes" id="UP000275256">
    <property type="component" value="Unassembled WGS sequence"/>
</dbReference>
<feature type="transmembrane region" description="Helical" evidence="5">
    <location>
        <begin position="289"/>
        <end position="307"/>
    </location>
</feature>
<keyword evidence="4 5" id="KW-0472">Membrane</keyword>
<comment type="caution">
    <text evidence="6">The sequence shown here is derived from an EMBL/GenBank/DDBJ whole genome shotgun (WGS) entry which is preliminary data.</text>
</comment>
<dbReference type="Pfam" id="PF01040">
    <property type="entry name" value="UbiA"/>
    <property type="match status" value="1"/>
</dbReference>
<dbReference type="RefSeq" id="WP_121900507.1">
    <property type="nucleotide sequence ID" value="NZ_REFW01000001.1"/>
</dbReference>
<dbReference type="InterPro" id="IPR000537">
    <property type="entry name" value="UbiA_prenyltransferase"/>
</dbReference>
<keyword evidence="6" id="KW-0808">Transferase</keyword>
<evidence type="ECO:0000256" key="5">
    <source>
        <dbReference type="SAM" id="Phobius"/>
    </source>
</evidence>
<evidence type="ECO:0000256" key="4">
    <source>
        <dbReference type="ARBA" id="ARBA00023136"/>
    </source>
</evidence>
<dbReference type="InterPro" id="IPR050475">
    <property type="entry name" value="Prenyltransferase_related"/>
</dbReference>
<accession>A0A3M0GLD0</accession>
<evidence type="ECO:0000256" key="3">
    <source>
        <dbReference type="ARBA" id="ARBA00022989"/>
    </source>
</evidence>
<organism evidence="6 7">
    <name type="scientific">Tessaracoccus antarcticus</name>
    <dbReference type="NCBI Taxonomy" id="2479848"/>
    <lineage>
        <taxon>Bacteria</taxon>
        <taxon>Bacillati</taxon>
        <taxon>Actinomycetota</taxon>
        <taxon>Actinomycetes</taxon>
        <taxon>Propionibacteriales</taxon>
        <taxon>Propionibacteriaceae</taxon>
        <taxon>Tessaracoccus</taxon>
    </lineage>
</organism>
<dbReference type="NCBIfam" id="NF008978">
    <property type="entry name" value="PRK12324.1-4"/>
    <property type="match status" value="1"/>
</dbReference>
<feature type="transmembrane region" description="Helical" evidence="5">
    <location>
        <begin position="226"/>
        <end position="246"/>
    </location>
</feature>
<proteinExistence type="predicted"/>
<keyword evidence="7" id="KW-1185">Reference proteome</keyword>
<dbReference type="GO" id="GO:0016757">
    <property type="term" value="F:glycosyltransferase activity"/>
    <property type="evidence" value="ECO:0007669"/>
    <property type="project" value="UniProtKB-KW"/>
</dbReference>
<keyword evidence="6" id="KW-0328">Glycosyltransferase</keyword>
<dbReference type="PANTHER" id="PTHR42723:SF1">
    <property type="entry name" value="CHLOROPHYLL SYNTHASE, CHLOROPLASTIC"/>
    <property type="match status" value="1"/>
</dbReference>
<dbReference type="CDD" id="cd13963">
    <property type="entry name" value="PT_UbiA_2"/>
    <property type="match status" value="1"/>
</dbReference>
<evidence type="ECO:0000313" key="7">
    <source>
        <dbReference type="Proteomes" id="UP000275256"/>
    </source>
</evidence>
<feature type="transmembrane region" description="Helical" evidence="5">
    <location>
        <begin position="99"/>
        <end position="121"/>
    </location>
</feature>
<keyword evidence="2 5" id="KW-0812">Transmembrane</keyword>